<dbReference type="SUPFAM" id="SSF50249">
    <property type="entry name" value="Nucleic acid-binding proteins"/>
    <property type="match status" value="1"/>
</dbReference>
<dbReference type="InterPro" id="IPR011344">
    <property type="entry name" value="ssDNA-bd"/>
</dbReference>
<dbReference type="AlphaFoldDB" id="A0A938WQR7"/>
<name>A0A938WQR7_9BACT</name>
<dbReference type="Pfam" id="PF00436">
    <property type="entry name" value="SSB"/>
    <property type="match status" value="1"/>
</dbReference>
<reference evidence="1" key="1">
    <citation type="submission" date="2020-08" db="EMBL/GenBank/DDBJ databases">
        <authorList>
            <person name="Cejkova D."/>
            <person name="Kubasova T."/>
            <person name="Jahodarova E."/>
            <person name="Rychlik I."/>
        </authorList>
    </citation>
    <scope>NUCLEOTIDE SEQUENCE</scope>
    <source>
        <strain evidence="1">An824</strain>
    </source>
</reference>
<evidence type="ECO:0000313" key="1">
    <source>
        <dbReference type="EMBL" id="MBM6672395.1"/>
    </source>
</evidence>
<dbReference type="CDD" id="cd04496">
    <property type="entry name" value="SSB_OBF"/>
    <property type="match status" value="1"/>
</dbReference>
<gene>
    <name evidence="1" type="ORF">H6A34_00610</name>
</gene>
<dbReference type="PIRSF" id="PIRSF002070">
    <property type="entry name" value="SSB"/>
    <property type="match status" value="1"/>
</dbReference>
<keyword evidence="2" id="KW-1185">Reference proteome</keyword>
<proteinExistence type="predicted"/>
<dbReference type="InterPro" id="IPR000424">
    <property type="entry name" value="Primosome_PriB/ssb"/>
</dbReference>
<evidence type="ECO:0000313" key="2">
    <source>
        <dbReference type="Proteomes" id="UP000706891"/>
    </source>
</evidence>
<dbReference type="GO" id="GO:0003697">
    <property type="term" value="F:single-stranded DNA binding"/>
    <property type="evidence" value="ECO:0007669"/>
    <property type="project" value="InterPro"/>
</dbReference>
<dbReference type="PROSITE" id="PS50935">
    <property type="entry name" value="SSB"/>
    <property type="match status" value="1"/>
</dbReference>
<dbReference type="EMBL" id="JACJJG010000001">
    <property type="protein sequence ID" value="MBM6672395.1"/>
    <property type="molecule type" value="Genomic_DNA"/>
</dbReference>
<dbReference type="GO" id="GO:0006260">
    <property type="term" value="P:DNA replication"/>
    <property type="evidence" value="ECO:0007669"/>
    <property type="project" value="InterPro"/>
</dbReference>
<dbReference type="Gene3D" id="2.40.50.140">
    <property type="entry name" value="Nucleic acid-binding proteins"/>
    <property type="match status" value="1"/>
</dbReference>
<dbReference type="Proteomes" id="UP000706891">
    <property type="component" value="Unassembled WGS sequence"/>
</dbReference>
<dbReference type="RefSeq" id="WP_087251031.1">
    <property type="nucleotide sequence ID" value="NZ_JACJJG010000001.1"/>
</dbReference>
<dbReference type="InterPro" id="IPR012340">
    <property type="entry name" value="NA-bd_OB-fold"/>
</dbReference>
<reference evidence="1" key="2">
    <citation type="journal article" date="2021" name="Sci. Rep.">
        <title>The distribution of antibiotic resistance genes in chicken gut microbiota commensals.</title>
        <authorList>
            <person name="Juricova H."/>
            <person name="Matiasovicova J."/>
            <person name="Kubasova T."/>
            <person name="Cejkova D."/>
            <person name="Rychlik I."/>
        </authorList>
    </citation>
    <scope>NUCLEOTIDE SEQUENCE</scope>
    <source>
        <strain evidence="1">An824</strain>
    </source>
</reference>
<protein>
    <submittedName>
        <fullName evidence="1">Single-stranded DNA-binding protein</fullName>
    </submittedName>
</protein>
<keyword evidence="1" id="KW-0238">DNA-binding</keyword>
<comment type="caution">
    <text evidence="1">The sequence shown here is derived from an EMBL/GenBank/DDBJ whole genome shotgun (WGS) entry which is preliminary data.</text>
</comment>
<accession>A0A938WQR7</accession>
<dbReference type="NCBIfam" id="TIGR00621">
    <property type="entry name" value="ssb"/>
    <property type="match status" value="1"/>
</dbReference>
<organism evidence="1 2">
    <name type="scientific">Marseilla massiliensis</name>
    <dbReference type="NCBI Taxonomy" id="1841864"/>
    <lineage>
        <taxon>Bacteria</taxon>
        <taxon>Pseudomonadati</taxon>
        <taxon>Bacteroidota</taxon>
        <taxon>Bacteroidia</taxon>
        <taxon>Bacteroidales</taxon>
        <taxon>Prevotellaceae</taxon>
        <taxon>Marseilla</taxon>
    </lineage>
</organism>
<sequence length="129" mass="14562">MKQVENSFIITGFVAKDAEIRTFTNNDVASFPMAIGRKETKDNATNRVSAFINVEAWRKSGSASFELLKKGTLLTIEGYLKPEEWTDKNGMKQNGIKFVAKKFYEAVEKQEKAEKPQPKARAKKQKEAA</sequence>